<dbReference type="PANTHER" id="PTHR12370">
    <property type="entry name" value="PHOSPHOLIPASE B-RELATED"/>
    <property type="match status" value="1"/>
</dbReference>
<evidence type="ECO:0000256" key="1">
    <source>
        <dbReference type="ARBA" id="ARBA00007835"/>
    </source>
</evidence>
<reference evidence="9 10" key="1">
    <citation type="submission" date="2019-01" db="EMBL/GenBank/DDBJ databases">
        <title>Nuclear Genome Assembly of the Microalgal Biofuel strain Nannochloropsis salina CCMP1776.</title>
        <authorList>
            <person name="Hovde B."/>
        </authorList>
    </citation>
    <scope>NUCLEOTIDE SEQUENCE [LARGE SCALE GENOMIC DNA]</scope>
    <source>
        <strain evidence="9 10">CCMP1776</strain>
    </source>
</reference>
<keyword evidence="4 7" id="KW-0442">Lipid degradation</keyword>
<evidence type="ECO:0000256" key="5">
    <source>
        <dbReference type="ARBA" id="ARBA00023098"/>
    </source>
</evidence>
<dbReference type="Proteomes" id="UP000355283">
    <property type="component" value="Unassembled WGS sequence"/>
</dbReference>
<keyword evidence="6" id="KW-0325">Glycoprotein</keyword>
<dbReference type="PANTHER" id="PTHR12370:SF3">
    <property type="entry name" value="PHOSPHOLIPASE B-LIKE 2-RELATED"/>
    <property type="match status" value="1"/>
</dbReference>
<dbReference type="Gene3D" id="3.60.60.30">
    <property type="match status" value="1"/>
</dbReference>
<gene>
    <name evidence="9" type="ORF">NSK_006215</name>
</gene>
<organism evidence="9 10">
    <name type="scientific">Nannochloropsis salina CCMP1776</name>
    <dbReference type="NCBI Taxonomy" id="1027361"/>
    <lineage>
        <taxon>Eukaryota</taxon>
        <taxon>Sar</taxon>
        <taxon>Stramenopiles</taxon>
        <taxon>Ochrophyta</taxon>
        <taxon>Eustigmatophyceae</taxon>
        <taxon>Eustigmatales</taxon>
        <taxon>Monodopsidaceae</taxon>
        <taxon>Microchloropsis</taxon>
        <taxon>Microchloropsis salina</taxon>
    </lineage>
</organism>
<dbReference type="AlphaFoldDB" id="A0A4D9CTB4"/>
<dbReference type="Pfam" id="PF04916">
    <property type="entry name" value="Phospholip_B"/>
    <property type="match status" value="2"/>
</dbReference>
<protein>
    <recommendedName>
        <fullName evidence="7">Phospholipase B-like</fullName>
        <ecNumber evidence="7">3.1.1.-</ecNumber>
    </recommendedName>
</protein>
<accession>A0A4D9CTB4</accession>
<evidence type="ECO:0000256" key="4">
    <source>
        <dbReference type="ARBA" id="ARBA00022963"/>
    </source>
</evidence>
<dbReference type="InterPro" id="IPR007000">
    <property type="entry name" value="PLipase_B-like"/>
</dbReference>
<keyword evidence="5 7" id="KW-0443">Lipid metabolism</keyword>
<dbReference type="OrthoDB" id="419508at2759"/>
<feature type="compositionally biased region" description="Basic and acidic residues" evidence="8">
    <location>
        <begin position="238"/>
        <end position="253"/>
    </location>
</feature>
<dbReference type="EC" id="3.1.1.-" evidence="7"/>
<feature type="region of interest" description="Disordered" evidence="8">
    <location>
        <begin position="232"/>
        <end position="253"/>
    </location>
</feature>
<dbReference type="GO" id="GO:0009395">
    <property type="term" value="P:phospholipid catabolic process"/>
    <property type="evidence" value="ECO:0007669"/>
    <property type="project" value="TreeGrafter"/>
</dbReference>
<name>A0A4D9CTB4_9STRA</name>
<keyword evidence="3 7" id="KW-0378">Hydrolase</keyword>
<evidence type="ECO:0000313" key="10">
    <source>
        <dbReference type="Proteomes" id="UP000355283"/>
    </source>
</evidence>
<dbReference type="GO" id="GO:0004620">
    <property type="term" value="F:phospholipase activity"/>
    <property type="evidence" value="ECO:0007669"/>
    <property type="project" value="InterPro"/>
</dbReference>
<feature type="region of interest" description="Disordered" evidence="8">
    <location>
        <begin position="118"/>
        <end position="155"/>
    </location>
</feature>
<evidence type="ECO:0000313" key="9">
    <source>
        <dbReference type="EMBL" id="TFJ82471.1"/>
    </source>
</evidence>
<evidence type="ECO:0000256" key="3">
    <source>
        <dbReference type="ARBA" id="ARBA00022801"/>
    </source>
</evidence>
<keyword evidence="2" id="KW-0732">Signal</keyword>
<sequence length="316" mass="34774">MSAPLVAEYAQNAKHSLFGANHYPSEGLLAFLEENRAYVYARINSPRVLGPGEEEAASEEEYWLAAAAILAQFEGLVAGYQATATHAFRAPLSSLELYLLNAYGDIFDLSSLFPPQPGTPPQQLGPWMGGGRMRGEKRGEHTEKEGTVGGDSGAVWQNRDNDRCSVLMKGVDGNEGPDILVGHTTYDYYVVAWPRMIKETVLPLRGNWTRALYSSSPGQLASLDDLYVLRGEGEGSEGEEKEKGKRGKEGGREGRLKYEGKKLIVTETTISMKDAKRDALLPLLKPQSLLYWIRVGIANAQAQTGKEWTEVRLHLS</sequence>
<evidence type="ECO:0000256" key="2">
    <source>
        <dbReference type="ARBA" id="ARBA00022729"/>
    </source>
</evidence>
<comment type="caution">
    <text evidence="9">The sequence shown here is derived from an EMBL/GenBank/DDBJ whole genome shotgun (WGS) entry which is preliminary data.</text>
</comment>
<evidence type="ECO:0000256" key="7">
    <source>
        <dbReference type="RuleBase" id="RU364138"/>
    </source>
</evidence>
<feature type="compositionally biased region" description="Basic and acidic residues" evidence="8">
    <location>
        <begin position="133"/>
        <end position="146"/>
    </location>
</feature>
<keyword evidence="10" id="KW-1185">Reference proteome</keyword>
<evidence type="ECO:0000256" key="8">
    <source>
        <dbReference type="SAM" id="MobiDB-lite"/>
    </source>
</evidence>
<dbReference type="GO" id="GO:0005576">
    <property type="term" value="C:extracellular region"/>
    <property type="evidence" value="ECO:0007669"/>
    <property type="project" value="TreeGrafter"/>
</dbReference>
<comment type="function">
    <text evidence="7">Putative phospholipase.</text>
</comment>
<comment type="similarity">
    <text evidence="1 7">Belongs to the phospholipase B-like family.</text>
</comment>
<evidence type="ECO:0000256" key="6">
    <source>
        <dbReference type="ARBA" id="ARBA00023180"/>
    </source>
</evidence>
<dbReference type="EMBL" id="SDOX01000107">
    <property type="protein sequence ID" value="TFJ82471.1"/>
    <property type="molecule type" value="Genomic_DNA"/>
</dbReference>
<proteinExistence type="inferred from homology"/>